<evidence type="ECO:0000313" key="3">
    <source>
        <dbReference type="Proteomes" id="UP000503046"/>
    </source>
</evidence>
<sequence length="153" mass="16149">MNDTVNTEVEGEVKATKSIVPAKYGNKYKNGGSDALATFINEQASGKEGFEYPAFFELCRKNGIDEAKVAHYEGLVAEKAHGSQGRARMTLRNMLATIARKNGKLVALDGSEHAIDLPKPAVSGAAAKAQEAAASAQESETTDDSAETGEDAE</sequence>
<evidence type="ECO:0000313" key="2">
    <source>
        <dbReference type="EMBL" id="QIG66079.1"/>
    </source>
</evidence>
<protein>
    <submittedName>
        <fullName evidence="2">Uncharacterized protein</fullName>
    </submittedName>
</protein>
<feature type="region of interest" description="Disordered" evidence="1">
    <location>
        <begin position="122"/>
        <end position="153"/>
    </location>
</feature>
<gene>
    <name evidence="2" type="ORF">phiOH_p23</name>
</gene>
<feature type="compositionally biased region" description="Acidic residues" evidence="1">
    <location>
        <begin position="140"/>
        <end position="153"/>
    </location>
</feature>
<evidence type="ECO:0000256" key="1">
    <source>
        <dbReference type="SAM" id="MobiDB-lite"/>
    </source>
</evidence>
<accession>A0A6G6XXY2</accession>
<organism evidence="2 3">
    <name type="scientific">Ochrobactrum phage vB_OspP_OH</name>
    <dbReference type="NCBI Taxonomy" id="2712957"/>
    <lineage>
        <taxon>Viruses</taxon>
        <taxon>Duplodnaviria</taxon>
        <taxon>Heunggongvirae</taxon>
        <taxon>Uroviricota</taxon>
        <taxon>Caudoviricetes</taxon>
        <taxon>Wolominvirus</taxon>
        <taxon>Wolominvirus OH</taxon>
    </lineage>
</organism>
<proteinExistence type="predicted"/>
<feature type="compositionally biased region" description="Low complexity" evidence="1">
    <location>
        <begin position="122"/>
        <end position="139"/>
    </location>
</feature>
<dbReference type="Proteomes" id="UP000503046">
    <property type="component" value="Segment"/>
</dbReference>
<keyword evidence="3" id="KW-1185">Reference proteome</keyword>
<dbReference type="EMBL" id="MT028492">
    <property type="protein sequence ID" value="QIG66079.1"/>
    <property type="molecule type" value="Genomic_DNA"/>
</dbReference>
<name>A0A6G6XXY2_9CAUD</name>
<reference evidence="2 3" key="1">
    <citation type="submission" date="2020-02" db="EMBL/GenBank/DDBJ databases">
        <title>Identification and Characterization of First Virulent Phages, Including a Novel Jumbo Virus, Infecting Ochrobactrum spp.</title>
        <authorList>
            <person name="Decewicz P."/>
            <person name="Golec P."/>
            <person name="Szymczak M."/>
            <person name="Radlinska M."/>
            <person name="Dziewit L."/>
        </authorList>
    </citation>
    <scope>NUCLEOTIDE SEQUENCE [LARGE SCALE GENOMIC DNA]</scope>
</reference>